<protein>
    <submittedName>
        <fullName evidence="1">Uncharacterized protein</fullName>
    </submittedName>
</protein>
<proteinExistence type="predicted"/>
<dbReference type="EMBL" id="AM889138">
    <property type="protein sequence ID" value="CBA09776.1"/>
    <property type="molecule type" value="Genomic_DNA"/>
</dbReference>
<name>C6SMP0_NEIME</name>
<accession>C6SMP0</accession>
<evidence type="ECO:0000313" key="1">
    <source>
        <dbReference type="EMBL" id="CBA09776.1"/>
    </source>
</evidence>
<sequence length="46" mass="5051">MRMAFERQIAKLVQQSLADILGSQTGTVGNVKHMARTAHLPSLNTE</sequence>
<dbReference type="AlphaFoldDB" id="C6SMP0"/>
<organism evidence="1">
    <name type="scientific">Neisseria meningitidis alpha275</name>
    <dbReference type="NCBI Taxonomy" id="295996"/>
    <lineage>
        <taxon>Bacteria</taxon>
        <taxon>Pseudomonadati</taxon>
        <taxon>Pseudomonadota</taxon>
        <taxon>Betaproteobacteria</taxon>
        <taxon>Neisseriales</taxon>
        <taxon>Neisseriaceae</taxon>
        <taxon>Neisseria</taxon>
    </lineage>
</organism>
<gene>
    <name evidence="1" type="ORF">NMW_2219</name>
</gene>
<reference evidence="1" key="1">
    <citation type="journal article" date="2008" name="Proc. Natl. Acad. Sci. U.S.A.">
        <title>Whole-genome comparison of disease and carriage strains provides insights into virulence evolution in Neisseria meningitidis.</title>
        <authorList>
            <person name="Schoen C."/>
            <person name="Blom J."/>
            <person name="Claus H."/>
            <person name="Schramm-Glueck A."/>
            <person name="Brandt P."/>
            <person name="Mueller T."/>
            <person name="Goesmann A."/>
            <person name="Joseph B."/>
            <person name="Konietzny S."/>
            <person name="Kurzai O."/>
            <person name="Schmitt C."/>
            <person name="Friedrich T."/>
            <person name="Linke B."/>
            <person name="Vogel U."/>
            <person name="Frosch M."/>
        </authorList>
    </citation>
    <scope>NUCLEOTIDE SEQUENCE</scope>
    <source>
        <strain evidence="1">Alpha275</strain>
    </source>
</reference>